<dbReference type="EMBL" id="FNFO01000002">
    <property type="protein sequence ID" value="SDK18245.1"/>
    <property type="molecule type" value="Genomic_DNA"/>
</dbReference>
<reference evidence="6 7" key="1">
    <citation type="submission" date="2016-10" db="EMBL/GenBank/DDBJ databases">
        <authorList>
            <person name="de Groot N.N."/>
        </authorList>
    </citation>
    <scope>NUCLEOTIDE SEQUENCE [LARGE SCALE GENOMIC DNA]</scope>
    <source>
        <strain evidence="6 7">DSM 25186</strain>
    </source>
</reference>
<dbReference type="STRING" id="1075417.SAMN05421823_10282"/>
<dbReference type="InterPro" id="IPR029056">
    <property type="entry name" value="Ribokinase-like"/>
</dbReference>
<evidence type="ECO:0000259" key="5">
    <source>
        <dbReference type="Pfam" id="PF00294"/>
    </source>
</evidence>
<evidence type="ECO:0000313" key="6">
    <source>
        <dbReference type="EMBL" id="SDK18245.1"/>
    </source>
</evidence>
<keyword evidence="7" id="KW-1185">Reference proteome</keyword>
<dbReference type="PANTHER" id="PTHR10584">
    <property type="entry name" value="SUGAR KINASE"/>
    <property type="match status" value="1"/>
</dbReference>
<dbReference type="PRINTS" id="PR00990">
    <property type="entry name" value="RIBOKINASE"/>
</dbReference>
<evidence type="ECO:0000313" key="7">
    <source>
        <dbReference type="Proteomes" id="UP000198510"/>
    </source>
</evidence>
<sequence length="315" mass="34076">MEQQTYDVAVVADLCLDLLMTGNVAPIYGQVEQFVDDYAVELGGSAAIFASQFAKLGGTVGLLAAVGRDPFGDWLHHRLEALSLSTEYVFRTKLKTSVGLGLANGNDRAMLTYAGSMQALTPAVVTGSALLSHTRHVHIASYFLLTALQPYWHEVLPTLRPQGISVSLDTNWAPDEDWSSVVPLLPYVDLFMPNEAEALCISGQANVEDAARWLAQFGGLVVIKRGADGALICQHDALRHFAVPRDLREAMRLVDTTGAGDNFDAGMLFGWLRSEPLDACVALAMRCGTTSLSALGGIAGQVNLREKRLREARMK</sequence>
<dbReference type="Gene3D" id="3.40.1190.20">
    <property type="match status" value="1"/>
</dbReference>
<accession>A0A1G8ZV50</accession>
<keyword evidence="2 4" id="KW-0808">Transferase</keyword>
<dbReference type="Pfam" id="PF00294">
    <property type="entry name" value="PfkB"/>
    <property type="match status" value="1"/>
</dbReference>
<dbReference type="GO" id="GO:0006796">
    <property type="term" value="P:phosphate-containing compound metabolic process"/>
    <property type="evidence" value="ECO:0007669"/>
    <property type="project" value="UniProtKB-ARBA"/>
</dbReference>
<comment type="similarity">
    <text evidence="1 4">Belongs to the carbohydrate kinase PfkB family.</text>
</comment>
<name>A0A1G8ZV50_9BACT</name>
<dbReference type="AlphaFoldDB" id="A0A1G8ZV50"/>
<gene>
    <name evidence="6" type="ORF">SAMN05421823_10282</name>
</gene>
<evidence type="ECO:0000256" key="3">
    <source>
        <dbReference type="ARBA" id="ARBA00022777"/>
    </source>
</evidence>
<dbReference type="PANTHER" id="PTHR10584:SF166">
    <property type="entry name" value="RIBOKINASE"/>
    <property type="match status" value="1"/>
</dbReference>
<evidence type="ECO:0000256" key="2">
    <source>
        <dbReference type="ARBA" id="ARBA00022679"/>
    </source>
</evidence>
<evidence type="ECO:0000256" key="1">
    <source>
        <dbReference type="ARBA" id="ARBA00010688"/>
    </source>
</evidence>
<evidence type="ECO:0000256" key="4">
    <source>
        <dbReference type="RuleBase" id="RU003704"/>
    </source>
</evidence>
<dbReference type="GO" id="GO:0005829">
    <property type="term" value="C:cytosol"/>
    <property type="evidence" value="ECO:0007669"/>
    <property type="project" value="TreeGrafter"/>
</dbReference>
<organism evidence="6 7">
    <name type="scientific">Catalinimonas alkaloidigena</name>
    <dbReference type="NCBI Taxonomy" id="1075417"/>
    <lineage>
        <taxon>Bacteria</taxon>
        <taxon>Pseudomonadati</taxon>
        <taxon>Bacteroidota</taxon>
        <taxon>Cytophagia</taxon>
        <taxon>Cytophagales</taxon>
        <taxon>Catalimonadaceae</taxon>
        <taxon>Catalinimonas</taxon>
    </lineage>
</organism>
<keyword evidence="3 4" id="KW-0418">Kinase</keyword>
<dbReference type="GO" id="GO:0016301">
    <property type="term" value="F:kinase activity"/>
    <property type="evidence" value="ECO:0007669"/>
    <property type="project" value="UniProtKB-KW"/>
</dbReference>
<dbReference type="OrthoDB" id="9813569at2"/>
<dbReference type="InterPro" id="IPR011611">
    <property type="entry name" value="PfkB_dom"/>
</dbReference>
<dbReference type="InterPro" id="IPR002173">
    <property type="entry name" value="Carboh/pur_kinase_PfkB_CS"/>
</dbReference>
<protein>
    <submittedName>
        <fullName evidence="6">Sugar or nucleoside kinase, ribokinase family</fullName>
    </submittedName>
</protein>
<feature type="domain" description="Carbohydrate kinase PfkB" evidence="5">
    <location>
        <begin position="32"/>
        <end position="299"/>
    </location>
</feature>
<dbReference type="SUPFAM" id="SSF53613">
    <property type="entry name" value="Ribokinase-like"/>
    <property type="match status" value="1"/>
</dbReference>
<dbReference type="InterPro" id="IPR002139">
    <property type="entry name" value="Ribo/fructo_kinase"/>
</dbReference>
<dbReference type="RefSeq" id="WP_089679376.1">
    <property type="nucleotide sequence ID" value="NZ_FNFO01000002.1"/>
</dbReference>
<dbReference type="PROSITE" id="PS00584">
    <property type="entry name" value="PFKB_KINASES_2"/>
    <property type="match status" value="1"/>
</dbReference>
<dbReference type="Proteomes" id="UP000198510">
    <property type="component" value="Unassembled WGS sequence"/>
</dbReference>
<proteinExistence type="inferred from homology"/>